<organism evidence="2 3">
    <name type="scientific">Candidatus Coproplasma stercoripullorum</name>
    <dbReference type="NCBI Taxonomy" id="2840751"/>
    <lineage>
        <taxon>Bacteria</taxon>
        <taxon>Bacillati</taxon>
        <taxon>Bacillota</taxon>
        <taxon>Clostridia</taxon>
        <taxon>Eubacteriales</taxon>
        <taxon>Candidatus Coproplasma</taxon>
    </lineage>
</organism>
<evidence type="ECO:0000313" key="3">
    <source>
        <dbReference type="Proteomes" id="UP000824179"/>
    </source>
</evidence>
<proteinExistence type="predicted"/>
<gene>
    <name evidence="2" type="ORF">IAB90_04490</name>
</gene>
<dbReference type="AlphaFoldDB" id="A0A9D1AGH8"/>
<feature type="transmembrane region" description="Helical" evidence="1">
    <location>
        <begin position="72"/>
        <end position="94"/>
    </location>
</feature>
<dbReference type="Proteomes" id="UP000824179">
    <property type="component" value="Unassembled WGS sequence"/>
</dbReference>
<dbReference type="EMBL" id="DVHB01000076">
    <property type="protein sequence ID" value="HIR39625.1"/>
    <property type="molecule type" value="Genomic_DNA"/>
</dbReference>
<feature type="transmembrane region" description="Helical" evidence="1">
    <location>
        <begin position="12"/>
        <end position="31"/>
    </location>
</feature>
<name>A0A9D1AGH8_9FIRM</name>
<protein>
    <submittedName>
        <fullName evidence="2">Uncharacterized protein</fullName>
    </submittedName>
</protein>
<reference evidence="2" key="1">
    <citation type="submission" date="2020-10" db="EMBL/GenBank/DDBJ databases">
        <authorList>
            <person name="Gilroy R."/>
        </authorList>
    </citation>
    <scope>NUCLEOTIDE SEQUENCE</scope>
    <source>
        <strain evidence="2">ChiW25-3613</strain>
    </source>
</reference>
<feature type="transmembrane region" description="Helical" evidence="1">
    <location>
        <begin position="43"/>
        <end position="65"/>
    </location>
</feature>
<evidence type="ECO:0000313" key="2">
    <source>
        <dbReference type="EMBL" id="HIR39625.1"/>
    </source>
</evidence>
<accession>A0A9D1AGH8</accession>
<evidence type="ECO:0000256" key="1">
    <source>
        <dbReference type="SAM" id="Phobius"/>
    </source>
</evidence>
<keyword evidence="1" id="KW-1133">Transmembrane helix</keyword>
<feature type="transmembrane region" description="Helical" evidence="1">
    <location>
        <begin position="114"/>
        <end position="139"/>
    </location>
</feature>
<keyword evidence="1" id="KW-0472">Membrane</keyword>
<keyword evidence="1" id="KW-0812">Transmembrane</keyword>
<sequence length="146" mass="15736">MINFIKSRGLVFWLSLLAAIFIIIGLIVMLVSNGVNGYAMKNIGIFVVAAVVAILLLAAMEILAIKFGDRPWLIAFTAVIVALICLVLGFVLINRVDVASAVWTWDKGNARGEAAWNTAVISVVFYLLAAALITVSSFFKHPAKNA</sequence>
<comment type="caution">
    <text evidence="2">The sequence shown here is derived from an EMBL/GenBank/DDBJ whole genome shotgun (WGS) entry which is preliminary data.</text>
</comment>
<reference evidence="2" key="2">
    <citation type="journal article" date="2021" name="PeerJ">
        <title>Extensive microbial diversity within the chicken gut microbiome revealed by metagenomics and culture.</title>
        <authorList>
            <person name="Gilroy R."/>
            <person name="Ravi A."/>
            <person name="Getino M."/>
            <person name="Pursley I."/>
            <person name="Horton D.L."/>
            <person name="Alikhan N.F."/>
            <person name="Baker D."/>
            <person name="Gharbi K."/>
            <person name="Hall N."/>
            <person name="Watson M."/>
            <person name="Adriaenssens E.M."/>
            <person name="Foster-Nyarko E."/>
            <person name="Jarju S."/>
            <person name="Secka A."/>
            <person name="Antonio M."/>
            <person name="Oren A."/>
            <person name="Chaudhuri R.R."/>
            <person name="La Ragione R."/>
            <person name="Hildebrand F."/>
            <person name="Pallen M.J."/>
        </authorList>
    </citation>
    <scope>NUCLEOTIDE SEQUENCE</scope>
    <source>
        <strain evidence="2">ChiW25-3613</strain>
    </source>
</reference>